<reference evidence="3 4" key="1">
    <citation type="submission" date="2021-01" db="EMBL/GenBank/DDBJ databases">
        <title>Streptomyces acididurans sp. nov., isolated from a peat swamp forest soil.</title>
        <authorList>
            <person name="Chantavorakit T."/>
            <person name="Duangmal K."/>
        </authorList>
    </citation>
    <scope>NUCLEOTIDE SEQUENCE [LARGE SCALE GENOMIC DNA]</scope>
    <source>
        <strain evidence="3 4">KK5PA1</strain>
    </source>
</reference>
<dbReference type="InterPro" id="IPR010982">
    <property type="entry name" value="Lambda_DNA-bd_dom_sf"/>
</dbReference>
<dbReference type="RefSeq" id="WP_205361129.1">
    <property type="nucleotide sequence ID" value="NZ_JADKYB010000020.1"/>
</dbReference>
<evidence type="ECO:0000259" key="2">
    <source>
        <dbReference type="PROSITE" id="PS50943"/>
    </source>
</evidence>
<evidence type="ECO:0000256" key="1">
    <source>
        <dbReference type="SAM" id="MobiDB-lite"/>
    </source>
</evidence>
<feature type="compositionally biased region" description="Basic and acidic residues" evidence="1">
    <location>
        <begin position="402"/>
        <end position="414"/>
    </location>
</feature>
<protein>
    <submittedName>
        <fullName evidence="3">Helix-turn-helix transcriptional regulator</fullName>
    </submittedName>
</protein>
<keyword evidence="4" id="KW-1185">Reference proteome</keyword>
<dbReference type="InterPro" id="IPR011990">
    <property type="entry name" value="TPR-like_helical_dom_sf"/>
</dbReference>
<dbReference type="InterPro" id="IPR001387">
    <property type="entry name" value="Cro/C1-type_HTH"/>
</dbReference>
<evidence type="ECO:0000313" key="4">
    <source>
        <dbReference type="Proteomes" id="UP000749040"/>
    </source>
</evidence>
<dbReference type="SMART" id="SM00530">
    <property type="entry name" value="HTH_XRE"/>
    <property type="match status" value="1"/>
</dbReference>
<dbReference type="Gene3D" id="1.10.260.40">
    <property type="entry name" value="lambda repressor-like DNA-binding domains"/>
    <property type="match status" value="1"/>
</dbReference>
<proteinExistence type="predicted"/>
<feature type="region of interest" description="Disordered" evidence="1">
    <location>
        <begin position="391"/>
        <end position="414"/>
    </location>
</feature>
<comment type="caution">
    <text evidence="3">The sequence shown here is derived from an EMBL/GenBank/DDBJ whole genome shotgun (WGS) entry which is preliminary data.</text>
</comment>
<dbReference type="Gene3D" id="1.25.40.10">
    <property type="entry name" value="Tetratricopeptide repeat domain"/>
    <property type="match status" value="1"/>
</dbReference>
<sequence>MGANIVLKQRMDDLGLTQEELAARMNDALAEITGRPGDISDRTVRNLLSGSTRRPIARTCAALEKVFGCSVEDLGFRAPRSAAPREDPVRRRTFMTSATGTAATAVVPALAGSTRAGQGDVARLQAKFAAIIDQDHKYGGLISIETRASALAGEALSLLQRGSAGQRVRSSLYAAAASFTSSAMWAAIDGRRFNEAQRYFDRASSLAAMSGDATIQFRIWSHAGTLYRHLGRPIDALAANDVARGLPVARRDPVFAALGHARHAAILGLTHDAVAVDRAIGQAHAAYARADPDEHRPAWMTAFFDQAEIESLALTAHLALGNYERAEAHAHRCIRLLRPHMLRSRAIATARLAHAQLGQGDLEPAVTTATRARTTHPRVTRMLEEFGTKLHAAAPRSQAAKAWDEYNEPRRDAE</sequence>
<dbReference type="Proteomes" id="UP000749040">
    <property type="component" value="Unassembled WGS sequence"/>
</dbReference>
<feature type="domain" description="HTH cro/C1-type" evidence="2">
    <location>
        <begin position="7"/>
        <end position="74"/>
    </location>
</feature>
<dbReference type="Pfam" id="PF01381">
    <property type="entry name" value="HTH_3"/>
    <property type="match status" value="1"/>
</dbReference>
<organism evidence="3 4">
    <name type="scientific">Actinacidiphila acididurans</name>
    <dbReference type="NCBI Taxonomy" id="2784346"/>
    <lineage>
        <taxon>Bacteria</taxon>
        <taxon>Bacillati</taxon>
        <taxon>Actinomycetota</taxon>
        <taxon>Actinomycetes</taxon>
        <taxon>Kitasatosporales</taxon>
        <taxon>Streptomycetaceae</taxon>
        <taxon>Actinacidiphila</taxon>
    </lineage>
</organism>
<accession>A0ABS2TZK7</accession>
<name>A0ABS2TZK7_9ACTN</name>
<dbReference type="PROSITE" id="PS50943">
    <property type="entry name" value="HTH_CROC1"/>
    <property type="match status" value="1"/>
</dbReference>
<dbReference type="EMBL" id="JADKYB010000020">
    <property type="protein sequence ID" value="MBM9508764.1"/>
    <property type="molecule type" value="Genomic_DNA"/>
</dbReference>
<dbReference type="CDD" id="cd00093">
    <property type="entry name" value="HTH_XRE"/>
    <property type="match status" value="1"/>
</dbReference>
<gene>
    <name evidence="3" type="ORF">ITX44_30265</name>
</gene>
<dbReference type="SUPFAM" id="SSF48452">
    <property type="entry name" value="TPR-like"/>
    <property type="match status" value="1"/>
</dbReference>
<evidence type="ECO:0000313" key="3">
    <source>
        <dbReference type="EMBL" id="MBM9508764.1"/>
    </source>
</evidence>